<reference evidence="12" key="3">
    <citation type="submission" date="2025-09" db="UniProtKB">
        <authorList>
            <consortium name="Ensembl"/>
        </authorList>
    </citation>
    <scope>IDENTIFICATION</scope>
</reference>
<reference evidence="12" key="2">
    <citation type="submission" date="2025-08" db="UniProtKB">
        <authorList>
            <consortium name="Ensembl"/>
        </authorList>
    </citation>
    <scope>IDENTIFICATION</scope>
</reference>
<dbReference type="GO" id="GO:0003723">
    <property type="term" value="F:RNA binding"/>
    <property type="evidence" value="ECO:0007669"/>
    <property type="project" value="UniProtKB-UniRule"/>
</dbReference>
<dbReference type="EMBL" id="AFYH01083638">
    <property type="status" value="NOT_ANNOTATED_CDS"/>
    <property type="molecule type" value="Genomic_DNA"/>
</dbReference>
<keyword evidence="13" id="KW-1185">Reference proteome</keyword>
<dbReference type="EMBL" id="AFYH01083636">
    <property type="status" value="NOT_ANNOTATED_CDS"/>
    <property type="molecule type" value="Genomic_DNA"/>
</dbReference>
<feature type="domain" description="RRM" evidence="11">
    <location>
        <begin position="178"/>
        <end position="252"/>
    </location>
</feature>
<evidence type="ECO:0000259" key="11">
    <source>
        <dbReference type="PROSITE" id="PS50102"/>
    </source>
</evidence>
<keyword evidence="5" id="KW-0677">Repeat</keyword>
<proteinExistence type="predicted"/>
<dbReference type="GeneID" id="102347971"/>
<dbReference type="GO" id="GO:0003677">
    <property type="term" value="F:DNA binding"/>
    <property type="evidence" value="ECO:0007669"/>
    <property type="project" value="UniProtKB-KW"/>
</dbReference>
<evidence type="ECO:0000256" key="2">
    <source>
        <dbReference type="ARBA" id="ARBA00017108"/>
    </source>
</evidence>
<evidence type="ECO:0000256" key="5">
    <source>
        <dbReference type="ARBA" id="ARBA00022737"/>
    </source>
</evidence>
<evidence type="ECO:0000256" key="6">
    <source>
        <dbReference type="ARBA" id="ARBA00022884"/>
    </source>
</evidence>
<dbReference type="STRING" id="7897.ENSLACP00000023359"/>
<feature type="domain" description="RRM" evidence="11">
    <location>
        <begin position="357"/>
        <end position="432"/>
    </location>
</feature>
<feature type="domain" description="RRM" evidence="11">
    <location>
        <begin position="269"/>
        <end position="343"/>
    </location>
</feature>
<dbReference type="InParanoid" id="M3XKV3"/>
<keyword evidence="3" id="KW-0488">Methylation</keyword>
<evidence type="ECO:0000256" key="8">
    <source>
        <dbReference type="ARBA" id="ARBA00023242"/>
    </source>
</evidence>
<accession>M3XKV3</accession>
<dbReference type="Ensembl" id="ENSLACT00000026309.1">
    <property type="protein sequence ID" value="ENSLACP00000023359.1"/>
    <property type="gene ID" value="ENSLACG00000022167.1"/>
</dbReference>
<evidence type="ECO:0000256" key="10">
    <source>
        <dbReference type="SAM" id="MobiDB-lite"/>
    </source>
</evidence>
<dbReference type="Bgee" id="ENSLACG00000022167">
    <property type="expression patterns" value="Expressed in muscle tissue and 6 other cell types or tissues"/>
</dbReference>
<dbReference type="PANTHER" id="PTHR23236:SF119">
    <property type="entry name" value="NUCLEAR RNA-BINDING PROTEIN SART-3"/>
    <property type="match status" value="1"/>
</dbReference>
<gene>
    <name evidence="12" type="primary">LOC102347971</name>
</gene>
<evidence type="ECO:0000256" key="4">
    <source>
        <dbReference type="ARBA" id="ARBA00022553"/>
    </source>
</evidence>
<feature type="domain" description="RRM" evidence="11">
    <location>
        <begin position="88"/>
        <end position="164"/>
    </location>
</feature>
<dbReference type="Proteomes" id="UP000008672">
    <property type="component" value="Unassembled WGS sequence"/>
</dbReference>
<evidence type="ECO:0000313" key="12">
    <source>
        <dbReference type="Ensembl" id="ENSLACP00000023359.1"/>
    </source>
</evidence>
<dbReference type="Gene3D" id="3.30.70.330">
    <property type="match status" value="4"/>
</dbReference>
<organism evidence="12 13">
    <name type="scientific">Latimeria chalumnae</name>
    <name type="common">Coelacanth</name>
    <dbReference type="NCBI Taxonomy" id="7897"/>
    <lineage>
        <taxon>Eukaryota</taxon>
        <taxon>Metazoa</taxon>
        <taxon>Chordata</taxon>
        <taxon>Craniata</taxon>
        <taxon>Vertebrata</taxon>
        <taxon>Euteleostomi</taxon>
        <taxon>Coelacanthiformes</taxon>
        <taxon>Coelacanthidae</taxon>
        <taxon>Latimeria</taxon>
    </lineage>
</organism>
<dbReference type="SUPFAM" id="SSF54928">
    <property type="entry name" value="RNA-binding domain, RBD"/>
    <property type="match status" value="4"/>
</dbReference>
<dbReference type="EMBL" id="AFYH01083637">
    <property type="status" value="NOT_ANNOTATED_CDS"/>
    <property type="molecule type" value="Genomic_DNA"/>
</dbReference>
<name>M3XKV3_LATCH</name>
<dbReference type="PROSITE" id="PS50102">
    <property type="entry name" value="RRM"/>
    <property type="match status" value="4"/>
</dbReference>
<dbReference type="GeneTree" id="ENSGT00940000163473"/>
<comment type="subcellular location">
    <subcellularLocation>
        <location evidence="1">Nucleus</location>
        <location evidence="1">Nucleolus</location>
    </subcellularLocation>
</comment>
<evidence type="ECO:0000313" key="13">
    <source>
        <dbReference type="Proteomes" id="UP000008672"/>
    </source>
</evidence>
<dbReference type="AlphaFoldDB" id="M3XKV3"/>
<evidence type="ECO:0000256" key="3">
    <source>
        <dbReference type="ARBA" id="ARBA00022481"/>
    </source>
</evidence>
<dbReference type="eggNOG" id="KOG0123">
    <property type="taxonomic scope" value="Eukaryota"/>
</dbReference>
<keyword evidence="8" id="KW-0539">Nucleus</keyword>
<dbReference type="InterPro" id="IPR012677">
    <property type="entry name" value="Nucleotide-bd_a/b_plait_sf"/>
</dbReference>
<dbReference type="OrthoDB" id="167718at2759"/>
<dbReference type="HOGENOM" id="CLU_026300_2_0_1"/>
<feature type="region of interest" description="Disordered" evidence="10">
    <location>
        <begin position="437"/>
        <end position="470"/>
    </location>
</feature>
<sequence length="470" mass="52441">MMREAETVNKEEKSNDSPLKEAEFSEEEQEKVAGNGKASKKESSEGRFDEDFEDEECSDESTGKRKNEIPEQSSSPDAKKLKTENEGFRLYVGNLDTSKTHEETRDALRKFFSQHNISHQDIRICSSKRFGYVYFSSEEELEKALALNNMQVLGQPLSLAKAYSKEVREEFKKARESRTLFVKNLAHSTTPESLRVVFENAVDIRVPVMNNGANKGIAYIEFETEADADEAMDEKQGAEVDGRAVIVDFTGKKSRKGSIPTYPPDADSRTLLVNNLSYRATQEALQEMFEKATFIRLPQNKLGRAKGYAFVEFGTVEDAQEALENCNNKEIAGRQVRLEFSRPEGQRSKRGPIGPTKILMVRGLSQETTEDSLKKAFDGAIAGRLVINRLTGECKGFGFVEFNTEEEAKTALETMQDGEVDGSKVVLEFAKPKSRNWRDWGRKGGRGGGGGKGGFQRSKSSRGFGGRGGF</sequence>
<evidence type="ECO:0000256" key="9">
    <source>
        <dbReference type="PROSITE-ProRule" id="PRU00176"/>
    </source>
</evidence>
<reference evidence="13" key="1">
    <citation type="submission" date="2011-08" db="EMBL/GenBank/DDBJ databases">
        <title>The draft genome of Latimeria chalumnae.</title>
        <authorList>
            <person name="Di Palma F."/>
            <person name="Alfoldi J."/>
            <person name="Johnson J."/>
            <person name="Berlin A."/>
            <person name="Gnerre S."/>
            <person name="Jaffe D."/>
            <person name="MacCallum I."/>
            <person name="Young S."/>
            <person name="Walker B.J."/>
            <person name="Lander E."/>
            <person name="Lindblad-Toh K."/>
        </authorList>
    </citation>
    <scope>NUCLEOTIDE SEQUENCE [LARGE SCALE GENOMIC DNA]</scope>
    <source>
        <strain evidence="13">Wild caught</strain>
    </source>
</reference>
<dbReference type="PANTHER" id="PTHR23236">
    <property type="entry name" value="EUKARYOTIC TRANSLATION INITIATION FACTOR 4B/4H"/>
    <property type="match status" value="1"/>
</dbReference>
<dbReference type="EMBL" id="AFYH01083639">
    <property type="status" value="NOT_ANNOTATED_CDS"/>
    <property type="molecule type" value="Genomic_DNA"/>
</dbReference>
<evidence type="ECO:0000256" key="1">
    <source>
        <dbReference type="ARBA" id="ARBA00004604"/>
    </source>
</evidence>
<dbReference type="InterPro" id="IPR003954">
    <property type="entry name" value="RRM_euk-type"/>
</dbReference>
<feature type="region of interest" description="Disordered" evidence="10">
    <location>
        <begin position="1"/>
        <end position="82"/>
    </location>
</feature>
<keyword evidence="6 9" id="KW-0694">RNA-binding</keyword>
<feature type="compositionally biased region" description="Basic and acidic residues" evidence="10">
    <location>
        <begin position="39"/>
        <end position="49"/>
    </location>
</feature>
<feature type="compositionally biased region" description="Basic and acidic residues" evidence="10">
    <location>
        <begin position="1"/>
        <end position="23"/>
    </location>
</feature>
<dbReference type="GO" id="GO:0005730">
    <property type="term" value="C:nucleolus"/>
    <property type="evidence" value="ECO:0007669"/>
    <property type="project" value="UniProtKB-SubCell"/>
</dbReference>
<evidence type="ECO:0000256" key="7">
    <source>
        <dbReference type="ARBA" id="ARBA00023125"/>
    </source>
</evidence>
<dbReference type="OMA" id="TEKPEGC"/>
<protein>
    <recommendedName>
        <fullName evidence="2">Nucleolin</fullName>
    </recommendedName>
</protein>
<dbReference type="SMART" id="SM00360">
    <property type="entry name" value="RRM"/>
    <property type="match status" value="4"/>
</dbReference>
<dbReference type="FunFam" id="3.30.70.330:FF:000278">
    <property type="entry name" value="Nucleolin"/>
    <property type="match status" value="1"/>
</dbReference>
<dbReference type="RefSeq" id="XP_005997412.1">
    <property type="nucleotide sequence ID" value="XM_005997350.3"/>
</dbReference>
<keyword evidence="7" id="KW-0238">DNA-binding</keyword>
<dbReference type="SMART" id="SM00361">
    <property type="entry name" value="RRM_1"/>
    <property type="match status" value="1"/>
</dbReference>
<dbReference type="Pfam" id="PF00076">
    <property type="entry name" value="RRM_1"/>
    <property type="match status" value="4"/>
</dbReference>
<keyword evidence="4" id="KW-0597">Phosphoprotein</keyword>
<dbReference type="InterPro" id="IPR000504">
    <property type="entry name" value="RRM_dom"/>
</dbReference>
<dbReference type="InterPro" id="IPR035979">
    <property type="entry name" value="RBD_domain_sf"/>
</dbReference>
<feature type="compositionally biased region" description="Acidic residues" evidence="10">
    <location>
        <begin position="50"/>
        <end position="59"/>
    </location>
</feature>